<evidence type="ECO:0000256" key="3">
    <source>
        <dbReference type="ARBA" id="ARBA00022679"/>
    </source>
</evidence>
<reference evidence="10 11" key="1">
    <citation type="submission" date="2010-03" db="EMBL/GenBank/DDBJ databases">
        <authorList>
            <consortium name="The Broad Institute Genome Sequencing Platform"/>
            <person name="Ward D."/>
            <person name="Earl A."/>
            <person name="Feldgarden M."/>
            <person name="Gevers D."/>
            <person name="Young S."/>
            <person name="Zeng Q."/>
            <person name="Koehrsen M."/>
            <person name="Alvarado L."/>
            <person name="Berlin A.M."/>
            <person name="Borenstein D."/>
            <person name="Chapman S.B."/>
            <person name="Chen Z."/>
            <person name="Engels R."/>
            <person name="Freedman E."/>
            <person name="Gellesch M."/>
            <person name="Goldberg J."/>
            <person name="Griggs A."/>
            <person name="Gujja S."/>
            <person name="Heilman E.R."/>
            <person name="Heiman D.I."/>
            <person name="Hepburn T.A."/>
            <person name="Howarth C."/>
            <person name="Jen D."/>
            <person name="Larson L."/>
            <person name="Mehta T."/>
            <person name="Park D."/>
            <person name="Pearson M."/>
            <person name="Richards J."/>
            <person name="Roberts A."/>
            <person name="Saif S."/>
            <person name="Shea T.D."/>
            <person name="Shenoy N."/>
            <person name="Sisk P."/>
            <person name="Stolte C."/>
            <person name="Sykes S.N."/>
            <person name="Walk T."/>
            <person name="White J."/>
            <person name="Yandava C."/>
            <person name="Izard J."/>
            <person name="Baranova O.V."/>
            <person name="Blanton J.M."/>
            <person name="Tanner A.C."/>
            <person name="Dewhirst F."/>
            <person name="Haas B."/>
            <person name="Nusbaum C."/>
            <person name="Birren B."/>
        </authorList>
    </citation>
    <scope>NUCLEOTIDE SEQUENCE [LARGE SCALE GENOMIC DNA]</scope>
    <source>
        <strain evidence="10 11">ATCC 29453</strain>
    </source>
</reference>
<keyword evidence="5 7" id="KW-1133">Transmembrane helix</keyword>
<dbReference type="GO" id="GO:0016780">
    <property type="term" value="F:phosphotransferase activity, for other substituted phosphate groups"/>
    <property type="evidence" value="ECO:0007669"/>
    <property type="project" value="TreeGrafter"/>
</dbReference>
<dbReference type="eggNOG" id="COG2148">
    <property type="taxonomic scope" value="Bacteria"/>
</dbReference>
<keyword evidence="6 7" id="KW-0472">Membrane</keyword>
<dbReference type="AlphaFoldDB" id="V9HM87"/>
<evidence type="ECO:0000256" key="5">
    <source>
        <dbReference type="ARBA" id="ARBA00022989"/>
    </source>
</evidence>
<proteinExistence type="inferred from homology"/>
<evidence type="ECO:0000259" key="8">
    <source>
        <dbReference type="Pfam" id="PF00535"/>
    </source>
</evidence>
<feature type="transmembrane region" description="Helical" evidence="7">
    <location>
        <begin position="340"/>
        <end position="362"/>
    </location>
</feature>
<dbReference type="NCBIfam" id="TIGR03025">
    <property type="entry name" value="EPS_sugtrans"/>
    <property type="match status" value="1"/>
</dbReference>
<evidence type="ECO:0000256" key="2">
    <source>
        <dbReference type="ARBA" id="ARBA00006464"/>
    </source>
</evidence>
<keyword evidence="11" id="KW-1185">Reference proteome</keyword>
<gene>
    <name evidence="10" type="ORF">HMPREF9021_00136</name>
</gene>
<dbReference type="STRING" id="641147.HMPREF9021_00136"/>
<dbReference type="SUPFAM" id="SSF53448">
    <property type="entry name" value="Nucleotide-diphospho-sugar transferases"/>
    <property type="match status" value="1"/>
</dbReference>
<dbReference type="PANTHER" id="PTHR30576:SF0">
    <property type="entry name" value="UNDECAPRENYL-PHOSPHATE N-ACETYLGALACTOSAMINYL 1-PHOSPHATE TRANSFERASE-RELATED"/>
    <property type="match status" value="1"/>
</dbReference>
<keyword evidence="3 10" id="KW-0808">Transferase</keyword>
<evidence type="ECO:0000256" key="1">
    <source>
        <dbReference type="ARBA" id="ARBA00004141"/>
    </source>
</evidence>
<dbReference type="PANTHER" id="PTHR30576">
    <property type="entry name" value="COLANIC BIOSYNTHESIS UDP-GLUCOSE LIPID CARRIER TRANSFERASE"/>
    <property type="match status" value="1"/>
</dbReference>
<dbReference type="Pfam" id="PF02397">
    <property type="entry name" value="Bac_transf"/>
    <property type="match status" value="1"/>
</dbReference>
<comment type="caution">
    <text evidence="10">The sequence shown here is derived from an EMBL/GenBank/DDBJ whole genome shotgun (WGS) entry which is preliminary data.</text>
</comment>
<evidence type="ECO:0000313" key="10">
    <source>
        <dbReference type="EMBL" id="EFG31739.1"/>
    </source>
</evidence>
<feature type="transmembrane region" description="Helical" evidence="7">
    <location>
        <begin position="368"/>
        <end position="385"/>
    </location>
</feature>
<evidence type="ECO:0000256" key="7">
    <source>
        <dbReference type="SAM" id="Phobius"/>
    </source>
</evidence>
<feature type="domain" description="Glycosyltransferase 2-like" evidence="8">
    <location>
        <begin position="4"/>
        <end position="155"/>
    </location>
</feature>
<sequence length="681" mass="78610">MKFSVLMSLYHAEQPAFLRECLTSLQAQTRRADEIVMVFDGAISSELEQIVLDFQAALNIHIFRLPENVGLGKALNYGITHCSYEYIFRMDTDDVAMPNRFEAQCRYLETYPEIGLLGTQIAEFDHNPYHTQTSRNVPLNHHQIIEFSKKRNPFNHMTVAYQKSAVQQAGGYQHHVFMEDYNLWLRMLANGVQAANLPETLVLARTGMSMLERRRGWAYIRSEWQLYNLKKQLGITNIFISLYYFIIRSFVRLLPLSILKKLYISIRSPRKMKQITLNLRYSIIGLILTSIVLSLYLSQKDIHFTDIKIINSFSISYISYLLTTISLYKLRTFPGNQSWLHVLPTVGITYSIVFGIVGIFFVTFSNSFVFASGIFSALFFSFDFWRQQQNTPSIAYIPLGEAEQAAHLPNATWIKLAQPMLPATPIQAVVADLHSIELSKDWQKFLANCTLLQIPVYNIRQIEESLTGRVKIRHMHENDLGSLLPSPIYIVIKRWLDILLVCISLPITLPIMIFTAIIIYREDKGKILFTQKRIGQGGKEFTIYKFRSMVSDSEKDGAKFAQTNDERITKIGKFIRKTRIDELPQFFNILKGDMSLIGPRPEQKVFVEQFEQAIPFYNYRHIVKPGLSGWAQVTQGYASDTEETQVKIEYDFYYIKNFSFLLDLVTIAKTIRIIMTGFGAR</sequence>
<evidence type="ECO:0000313" key="11">
    <source>
        <dbReference type="Proteomes" id="UP000017813"/>
    </source>
</evidence>
<feature type="transmembrane region" description="Helical" evidence="7">
    <location>
        <begin position="498"/>
        <end position="520"/>
    </location>
</feature>
<organism evidence="10 11">
    <name type="scientific">Simonsiella muelleri ATCC 29453</name>
    <dbReference type="NCBI Taxonomy" id="641147"/>
    <lineage>
        <taxon>Bacteria</taxon>
        <taxon>Pseudomonadati</taxon>
        <taxon>Pseudomonadota</taxon>
        <taxon>Betaproteobacteria</taxon>
        <taxon>Neisseriales</taxon>
        <taxon>Neisseriaceae</taxon>
        <taxon>Simonsiella</taxon>
    </lineage>
</organism>
<protein>
    <submittedName>
        <fullName evidence="10">Exopolysaccharide biosynthesis polyprenyl glycosylphosphotransferase</fullName>
    </submittedName>
</protein>
<dbReference type="eggNOG" id="COG1215">
    <property type="taxonomic scope" value="Bacteria"/>
</dbReference>
<feature type="transmembrane region" description="Helical" evidence="7">
    <location>
        <begin position="309"/>
        <end position="328"/>
    </location>
</feature>
<evidence type="ECO:0000256" key="4">
    <source>
        <dbReference type="ARBA" id="ARBA00022692"/>
    </source>
</evidence>
<dbReference type="GO" id="GO:0016020">
    <property type="term" value="C:membrane"/>
    <property type="evidence" value="ECO:0007669"/>
    <property type="project" value="UniProtKB-SubCell"/>
</dbReference>
<dbReference type="EMBL" id="ADCY02000002">
    <property type="protein sequence ID" value="EFG31739.1"/>
    <property type="molecule type" value="Genomic_DNA"/>
</dbReference>
<dbReference type="InterPro" id="IPR001173">
    <property type="entry name" value="Glyco_trans_2-like"/>
</dbReference>
<dbReference type="Proteomes" id="UP000017813">
    <property type="component" value="Unassembled WGS sequence"/>
</dbReference>
<dbReference type="Gene3D" id="3.90.550.10">
    <property type="entry name" value="Spore Coat Polysaccharide Biosynthesis Protein SpsA, Chain A"/>
    <property type="match status" value="1"/>
</dbReference>
<feature type="transmembrane region" description="Helical" evidence="7">
    <location>
        <begin position="279"/>
        <end position="297"/>
    </location>
</feature>
<evidence type="ECO:0000256" key="6">
    <source>
        <dbReference type="ARBA" id="ARBA00023136"/>
    </source>
</evidence>
<dbReference type="InterPro" id="IPR029044">
    <property type="entry name" value="Nucleotide-diphossugar_trans"/>
</dbReference>
<feature type="transmembrane region" description="Helical" evidence="7">
    <location>
        <begin position="238"/>
        <end position="259"/>
    </location>
</feature>
<dbReference type="RefSeq" id="WP_002641061.1">
    <property type="nucleotide sequence ID" value="NZ_CP019448.1"/>
</dbReference>
<feature type="domain" description="Bacterial sugar transferase" evidence="9">
    <location>
        <begin position="493"/>
        <end position="675"/>
    </location>
</feature>
<keyword evidence="4 7" id="KW-0812">Transmembrane</keyword>
<comment type="similarity">
    <text evidence="2">Belongs to the bacterial sugar transferase family.</text>
</comment>
<dbReference type="InterPro" id="IPR003362">
    <property type="entry name" value="Bact_transf"/>
</dbReference>
<dbReference type="HOGENOM" id="CLU_403799_0_0_4"/>
<comment type="subcellular location">
    <subcellularLocation>
        <location evidence="1">Membrane</location>
        <topology evidence="1">Multi-pass membrane protein</topology>
    </subcellularLocation>
</comment>
<name>V9HM87_9NEIS</name>
<accession>V9HM87</accession>
<evidence type="ECO:0000259" key="9">
    <source>
        <dbReference type="Pfam" id="PF02397"/>
    </source>
</evidence>
<dbReference type="Pfam" id="PF00535">
    <property type="entry name" value="Glycos_transf_2"/>
    <property type="match status" value="1"/>
</dbReference>
<dbReference type="InterPro" id="IPR017475">
    <property type="entry name" value="EPS_sugar_tfrase"/>
</dbReference>
<reference evidence="10 11" key="2">
    <citation type="submission" date="2011-10" db="EMBL/GenBank/DDBJ databases">
        <title>The Genome Sequence of Simonsiella muelleri ATCC 29453.</title>
        <authorList>
            <consortium name="The Broad Institute Genome Sequencing Platform"/>
            <consortium name="The Broad Institute Genome Sequencing Center for Infectious Disease"/>
            <person name="Earl A."/>
            <person name="Ward D."/>
            <person name="Feldgarden M."/>
            <person name="Gevers D."/>
            <person name="Izard J."/>
            <person name="Baranova O.V."/>
            <person name="Blanton J.M."/>
            <person name="Tanner A.C."/>
            <person name="Dewhirst F."/>
            <person name="Young S.K."/>
            <person name="Zeng Q."/>
            <person name="Gargeya S."/>
            <person name="Fitzgerald M."/>
            <person name="Haas B."/>
            <person name="Abouelleil A."/>
            <person name="Alvarado L."/>
            <person name="Arachchi H.M."/>
            <person name="Berlin A."/>
            <person name="Brown A."/>
            <person name="Chapman S.B."/>
            <person name="Chen Z."/>
            <person name="Dunbar C."/>
            <person name="Freedman E."/>
            <person name="Gearin G."/>
            <person name="Goldberg J."/>
            <person name="Griggs A."/>
            <person name="Gujja S."/>
            <person name="Heiman D."/>
            <person name="Howarth C."/>
            <person name="Larson L."/>
            <person name="Lui A."/>
            <person name="MacDonald P.J.P."/>
            <person name="Montmayeur A."/>
            <person name="Murphy C."/>
            <person name="Neiman D."/>
            <person name="Pearson M."/>
            <person name="Priest M."/>
            <person name="Roberts A."/>
            <person name="Saif S."/>
            <person name="Shea T."/>
            <person name="Shenoy N."/>
            <person name="Sisk P."/>
            <person name="Stolte C."/>
            <person name="Sykes S."/>
            <person name="Wortman J."/>
            <person name="Nusbaum C."/>
            <person name="Birren B."/>
        </authorList>
    </citation>
    <scope>NUCLEOTIDE SEQUENCE [LARGE SCALE GENOMIC DNA]</scope>
    <source>
        <strain evidence="10 11">ATCC 29453</strain>
    </source>
</reference>